<dbReference type="OrthoDB" id="9801656at2"/>
<name>A0A2T7AWW8_9ENTR</name>
<evidence type="ECO:0000313" key="4">
    <source>
        <dbReference type="Proteomes" id="UP000244378"/>
    </source>
</evidence>
<dbReference type="InterPro" id="IPR016181">
    <property type="entry name" value="Acyl_CoA_acyltransferase"/>
</dbReference>
<dbReference type="GO" id="GO:0016747">
    <property type="term" value="F:acyltransferase activity, transferring groups other than amino-acyl groups"/>
    <property type="evidence" value="ECO:0007669"/>
    <property type="project" value="InterPro"/>
</dbReference>
<evidence type="ECO:0000313" key="2">
    <source>
        <dbReference type="EMBL" id="KAB0884766.1"/>
    </source>
</evidence>
<gene>
    <name evidence="3" type="ORF">AUN14_05360</name>
    <name evidence="2" type="ORF">FZI19_03690</name>
</gene>
<dbReference type="Pfam" id="PF13302">
    <property type="entry name" value="Acetyltransf_3"/>
    <property type="match status" value="1"/>
</dbReference>
<dbReference type="Proteomes" id="UP000469927">
    <property type="component" value="Unassembled WGS sequence"/>
</dbReference>
<comment type="caution">
    <text evidence="3">The sequence shown here is derived from an EMBL/GenBank/DDBJ whole genome shotgun (WGS) entry which is preliminary data.</text>
</comment>
<evidence type="ECO:0000313" key="5">
    <source>
        <dbReference type="Proteomes" id="UP000469927"/>
    </source>
</evidence>
<dbReference type="RefSeq" id="WP_075192618.1">
    <property type="nucleotide sequence ID" value="NZ_JADKNN010000010.1"/>
</dbReference>
<dbReference type="InterPro" id="IPR000182">
    <property type="entry name" value="GNAT_dom"/>
</dbReference>
<keyword evidence="3" id="KW-0808">Transferase</keyword>
<reference evidence="3 4" key="1">
    <citation type="submission" date="2016-12" db="EMBL/GenBank/DDBJ databases">
        <title>Analysis of the Molecular Diversity Among Cronobacter Species Isolated from Filth Flies Using a Pan Genomic DNA Microarray.</title>
        <authorList>
            <person name="Pava-Ripoll M."/>
            <person name="Tall B."/>
            <person name="Farber J."/>
            <person name="Fanning S."/>
            <person name="Lehner A."/>
            <person name="Stephan R."/>
            <person name="Pagotto F."/>
            <person name="Iverson C."/>
            <person name="Ziobro G."/>
            <person name="Miller A."/>
            <person name="Pearson R."/>
            <person name="Yan Q."/>
            <person name="Kim M."/>
            <person name="Jeong S."/>
            <person name="Park J."/>
            <person name="Jun S."/>
            <person name="Choi H."/>
            <person name="Chung T."/>
            <person name="Yoo Y."/>
            <person name="Park E."/>
            <person name="Hwang S."/>
            <person name="Lee B."/>
            <person name="Sathyamoorthy V."/>
            <person name="Carter L."/>
            <person name="Mammel M."/>
            <person name="Jackson S."/>
            <person name="Kothary M."/>
            <person name="Patel I."/>
            <person name="Grim C."/>
            <person name="Gopinath G."/>
            <person name="Gangiredla J."/>
            <person name="Chase H."/>
        </authorList>
    </citation>
    <scope>NUCLEOTIDE SEQUENCE [LARGE SCALE GENOMIC DNA]</scope>
    <source>
        <strain evidence="3 4">MOD1-Md1s</strain>
    </source>
</reference>
<organism evidence="3 4">
    <name type="scientific">Cronobacter muytjensii</name>
    <dbReference type="NCBI Taxonomy" id="413501"/>
    <lineage>
        <taxon>Bacteria</taxon>
        <taxon>Pseudomonadati</taxon>
        <taxon>Pseudomonadota</taxon>
        <taxon>Gammaproteobacteria</taxon>
        <taxon>Enterobacterales</taxon>
        <taxon>Enterobacteriaceae</taxon>
        <taxon>Cronobacter</taxon>
    </lineage>
</organism>
<dbReference type="PANTHER" id="PTHR43792:SF1">
    <property type="entry name" value="N-ACETYLTRANSFERASE DOMAIN-CONTAINING PROTEIN"/>
    <property type="match status" value="1"/>
</dbReference>
<accession>A0A2T7AWW8</accession>
<sequence>MFLQTARLLLRPVTAADVDDLFLIYGDPATNAFNPAGPYPHRLHAESVMGRWLAHWQANGFGNWRIALKTAPDETIGFGGLSLSRYADVEINNLGYRFATAAWGQGLATEFALRAVRCGFEILELGEISAVVRGNHLASRKVLTNAGLRYVRDIHDVPDAPPSLLYTLTRDDWRGG</sequence>
<dbReference type="EMBL" id="WAGD01000009">
    <property type="protein sequence ID" value="KAB0884766.1"/>
    <property type="molecule type" value="Genomic_DNA"/>
</dbReference>
<dbReference type="PANTHER" id="PTHR43792">
    <property type="entry name" value="GNAT FAMILY, PUTATIVE (AFU_ORTHOLOGUE AFUA_3G00765)-RELATED-RELATED"/>
    <property type="match status" value="1"/>
</dbReference>
<dbReference type="AlphaFoldDB" id="A0A2T7AWW8"/>
<dbReference type="InterPro" id="IPR051531">
    <property type="entry name" value="N-acetyltransferase"/>
</dbReference>
<evidence type="ECO:0000259" key="1">
    <source>
        <dbReference type="Pfam" id="PF13302"/>
    </source>
</evidence>
<feature type="domain" description="N-acetyltransferase" evidence="1">
    <location>
        <begin position="7"/>
        <end position="149"/>
    </location>
</feature>
<evidence type="ECO:0000313" key="3">
    <source>
        <dbReference type="EMBL" id="PUX16690.1"/>
    </source>
</evidence>
<proteinExistence type="predicted"/>
<dbReference type="Proteomes" id="UP000244378">
    <property type="component" value="Unassembled WGS sequence"/>
</dbReference>
<reference evidence="2 5" key="2">
    <citation type="submission" date="2019-08" db="EMBL/GenBank/DDBJ databases">
        <title>Prevalence, distribution, and phylogeny of type two toxin-antitoxin genes possessed by Cronobacter species where C. sakazakii homologs follow sequence type lineages.</title>
        <authorList>
            <person name="Finkelstein S."/>
            <person name="Negrete F."/>
            <person name="Jang H."/>
            <person name="Gopinath G.R."/>
            <person name="Tall B.D."/>
        </authorList>
    </citation>
    <scope>NUCLEOTIDE SEQUENCE [LARGE SCALE GENOMIC DNA]</scope>
    <source>
        <strain evidence="2 5">MOD1_GK1257</strain>
    </source>
</reference>
<keyword evidence="5" id="KW-1185">Reference proteome</keyword>
<dbReference type="EMBL" id="MSAE01000006">
    <property type="protein sequence ID" value="PUX16690.1"/>
    <property type="molecule type" value="Genomic_DNA"/>
</dbReference>
<protein>
    <submittedName>
        <fullName evidence="2 3">N-acetyltransferase</fullName>
    </submittedName>
</protein>
<dbReference type="SUPFAM" id="SSF55729">
    <property type="entry name" value="Acyl-CoA N-acyltransferases (Nat)"/>
    <property type="match status" value="1"/>
</dbReference>
<dbReference type="Gene3D" id="3.40.630.30">
    <property type="match status" value="1"/>
</dbReference>